<evidence type="ECO:0000256" key="2">
    <source>
        <dbReference type="SAM" id="MobiDB-lite"/>
    </source>
</evidence>
<accession>A0ABQ8UT94</accession>
<dbReference type="InterPro" id="IPR045178">
    <property type="entry name" value="Fhl1/FHA1"/>
</dbReference>
<dbReference type="PANTHER" id="PTHR21712:SF29">
    <property type="entry name" value="PRE-RRNA-PROCESSING PROTEIN FHL1"/>
    <property type="match status" value="1"/>
</dbReference>
<dbReference type="PROSITE" id="PS50006">
    <property type="entry name" value="FHA_DOMAIN"/>
    <property type="match status" value="1"/>
</dbReference>
<reference evidence="4" key="1">
    <citation type="journal article" date="2022" name="bioRxiv">
        <title>Genomics of Preaxostyla Flagellates Illuminates Evolutionary Transitions and the Path Towards Mitochondrial Loss.</title>
        <authorList>
            <person name="Novak L.V.F."/>
            <person name="Treitli S.C."/>
            <person name="Pyrih J."/>
            <person name="Halakuc P."/>
            <person name="Pipaliya S.V."/>
            <person name="Vacek V."/>
            <person name="Brzon O."/>
            <person name="Soukal P."/>
            <person name="Eme L."/>
            <person name="Dacks J.B."/>
            <person name="Karnkowska A."/>
            <person name="Elias M."/>
            <person name="Hampl V."/>
        </authorList>
    </citation>
    <scope>NUCLEOTIDE SEQUENCE</scope>
    <source>
        <strain evidence="4">RCP-MX</strain>
    </source>
</reference>
<protein>
    <recommendedName>
        <fullName evidence="3">FHA domain-containing protein</fullName>
    </recommendedName>
</protein>
<dbReference type="EMBL" id="JAPMOS010000004">
    <property type="protein sequence ID" value="KAJ4462053.1"/>
    <property type="molecule type" value="Genomic_DNA"/>
</dbReference>
<dbReference type="CDD" id="cd22701">
    <property type="entry name" value="FHA_FKH1-like"/>
    <property type="match status" value="1"/>
</dbReference>
<proteinExistence type="predicted"/>
<dbReference type="Gene3D" id="2.60.200.20">
    <property type="match status" value="1"/>
</dbReference>
<evidence type="ECO:0000256" key="1">
    <source>
        <dbReference type="ARBA" id="ARBA00023242"/>
    </source>
</evidence>
<dbReference type="SUPFAM" id="SSF49879">
    <property type="entry name" value="SMAD/FHA domain"/>
    <property type="match status" value="1"/>
</dbReference>
<evidence type="ECO:0000313" key="4">
    <source>
        <dbReference type="EMBL" id="KAJ4462053.1"/>
    </source>
</evidence>
<feature type="region of interest" description="Disordered" evidence="2">
    <location>
        <begin position="116"/>
        <end position="153"/>
    </location>
</feature>
<keyword evidence="1" id="KW-0539">Nucleus</keyword>
<evidence type="ECO:0000259" key="3">
    <source>
        <dbReference type="PROSITE" id="PS50006"/>
    </source>
</evidence>
<sequence>MAFAKLVEPKPNGFSYEMTSLSVTLGRKTKKPDPDIVALSTLKNISRKHISIWFDAEKQQWMVKCHGKNGARVGSHPDNMLYLQADQERPLQSGSRVEIGEFWFYFLLPKSSVVQEPTPSPVAEPSQAADAAPSPVLPIAAPDTAPAPAPTAM</sequence>
<dbReference type="InterPro" id="IPR008984">
    <property type="entry name" value="SMAD_FHA_dom_sf"/>
</dbReference>
<keyword evidence="5" id="KW-1185">Reference proteome</keyword>
<dbReference type="Pfam" id="PF00498">
    <property type="entry name" value="FHA"/>
    <property type="match status" value="1"/>
</dbReference>
<feature type="domain" description="FHA" evidence="3">
    <location>
        <begin position="23"/>
        <end position="73"/>
    </location>
</feature>
<comment type="caution">
    <text evidence="4">The sequence shown here is derived from an EMBL/GenBank/DDBJ whole genome shotgun (WGS) entry which is preliminary data.</text>
</comment>
<name>A0ABQ8UT94_9EUKA</name>
<dbReference type="PANTHER" id="PTHR21712">
    <property type="entry name" value="PRE-RRNA-PROCESSING PROTEIN FHL1"/>
    <property type="match status" value="1"/>
</dbReference>
<organism evidence="4 5">
    <name type="scientific">Paratrimastix pyriformis</name>
    <dbReference type="NCBI Taxonomy" id="342808"/>
    <lineage>
        <taxon>Eukaryota</taxon>
        <taxon>Metamonada</taxon>
        <taxon>Preaxostyla</taxon>
        <taxon>Paratrimastigidae</taxon>
        <taxon>Paratrimastix</taxon>
    </lineage>
</organism>
<dbReference type="Proteomes" id="UP001141327">
    <property type="component" value="Unassembled WGS sequence"/>
</dbReference>
<gene>
    <name evidence="4" type="ORF">PAPYR_1221</name>
</gene>
<evidence type="ECO:0000313" key="5">
    <source>
        <dbReference type="Proteomes" id="UP001141327"/>
    </source>
</evidence>
<dbReference type="InterPro" id="IPR000253">
    <property type="entry name" value="FHA_dom"/>
</dbReference>